<dbReference type="Proteomes" id="UP000319438">
    <property type="component" value="Segment"/>
</dbReference>
<feature type="transmembrane region" description="Helical" evidence="1">
    <location>
        <begin position="94"/>
        <end position="110"/>
    </location>
</feature>
<feature type="transmembrane region" description="Helical" evidence="1">
    <location>
        <begin position="38"/>
        <end position="57"/>
    </location>
</feature>
<sequence length="111" mass="12400">MFLQNFVSILPWLLVIVIVEQIALFCSKEYANGRHWCFLLFCALGYAVVGFVVTMALKHQRNNIGALNNLWNICSTIAAFAIGILIFSEPNWNTKRVLAVILGVLVLVFAA</sequence>
<protein>
    <submittedName>
        <fullName evidence="2">Uncharacterized protein</fullName>
    </submittedName>
</protein>
<evidence type="ECO:0000313" key="2">
    <source>
        <dbReference type="EMBL" id="ALH06820.1"/>
    </source>
</evidence>
<organism evidence="2 3">
    <name type="scientific">Port-miou virus</name>
    <dbReference type="NCBI Taxonomy" id="1733873"/>
    <lineage>
        <taxon>Viruses</taxon>
        <taxon>Varidnaviria</taxon>
        <taxon>Bamfordvirae</taxon>
        <taxon>Nucleocytoviricota</taxon>
        <taxon>Megaviricetes</taxon>
        <taxon>Pimascovirales</taxon>
        <taxon>Pimascovirales incertae sedis</taxon>
        <taxon>Marseilleviridae</taxon>
        <taxon>Losannavirus</taxon>
        <taxon>Losannavirus lausannense</taxon>
        <taxon>Lausannevirus</taxon>
    </lineage>
</organism>
<feature type="transmembrane region" description="Helical" evidence="1">
    <location>
        <begin position="69"/>
        <end position="87"/>
    </location>
</feature>
<dbReference type="Gene3D" id="1.10.3730.20">
    <property type="match status" value="1"/>
</dbReference>
<evidence type="ECO:0000313" key="3">
    <source>
        <dbReference type="Proteomes" id="UP000319438"/>
    </source>
</evidence>
<feature type="transmembrane region" description="Helical" evidence="1">
    <location>
        <begin position="6"/>
        <end position="26"/>
    </location>
</feature>
<reference evidence="2" key="1">
    <citation type="journal article" date="2015" name="Genome Announc.">
        <title>Complete Genome Sequence of a New Member of the Marseilleviridae Recovered from the Brackish Submarine Spring in the Cassis Port-Miou Calanque, France.</title>
        <authorList>
            <person name="Doutre G."/>
            <person name="Arfib B."/>
            <person name="Rochette P."/>
            <person name="Claverie J.M."/>
            <person name="Bonin P."/>
            <person name="Abergel C."/>
        </authorList>
    </citation>
    <scope>NUCLEOTIDE SEQUENCE [LARGE SCALE GENOMIC DNA]</scope>
    <source>
        <strain evidence="2">1</strain>
    </source>
</reference>
<keyword evidence="1" id="KW-0812">Transmembrane</keyword>
<gene>
    <name evidence="2" type="ORF">PMV_122</name>
</gene>
<evidence type="ECO:0000256" key="1">
    <source>
        <dbReference type="SAM" id="Phobius"/>
    </source>
</evidence>
<dbReference type="EMBL" id="KT428292">
    <property type="protein sequence ID" value="ALH06820.1"/>
    <property type="molecule type" value="Genomic_DNA"/>
</dbReference>
<keyword evidence="1" id="KW-0472">Membrane</keyword>
<keyword evidence="1" id="KW-1133">Transmembrane helix</keyword>
<name>A0A0N9PLY4_9VIRU</name>
<accession>A0A0N9PLY4</accession>
<proteinExistence type="predicted"/>